<dbReference type="EMBL" id="JARWAL010000005">
    <property type="protein sequence ID" value="MDR5892697.1"/>
    <property type="molecule type" value="Genomic_DNA"/>
</dbReference>
<keyword evidence="1" id="KW-0812">Transmembrane</keyword>
<feature type="transmembrane region" description="Helical" evidence="1">
    <location>
        <begin position="6"/>
        <end position="25"/>
    </location>
</feature>
<protein>
    <submittedName>
        <fullName evidence="2">Monovalent cation/H(+) antiporter subunit G</fullName>
    </submittedName>
</protein>
<keyword evidence="1" id="KW-1133">Transmembrane helix</keyword>
<dbReference type="PANTHER" id="PTHR34703:SF1">
    <property type="entry name" value="ANTIPORTER SUBUNIT MNHG2-RELATED"/>
    <property type="match status" value="1"/>
</dbReference>
<reference evidence="2 3" key="1">
    <citation type="submission" date="2023-04" db="EMBL/GenBank/DDBJ databases">
        <title>A long-awaited taxogenomic arrangement of the family Halomonadaceae.</title>
        <authorList>
            <person name="De La Haba R."/>
            <person name="Chuvochina M."/>
            <person name="Wittouck S."/>
            <person name="Arahal D.R."/>
            <person name="Sanchez-Porro C."/>
            <person name="Hugenholtz P."/>
            <person name="Ventosa A."/>
        </authorList>
    </citation>
    <scope>NUCLEOTIDE SEQUENCE [LARGE SCALE GENOMIC DNA]</scope>
    <source>
        <strain evidence="2 3">DSM 17332</strain>
    </source>
</reference>
<comment type="caution">
    <text evidence="2">The sequence shown here is derived from an EMBL/GenBank/DDBJ whole genome shotgun (WGS) entry which is preliminary data.</text>
</comment>
<evidence type="ECO:0000313" key="2">
    <source>
        <dbReference type="EMBL" id="MDR5892697.1"/>
    </source>
</evidence>
<dbReference type="RefSeq" id="WP_309636420.1">
    <property type="nucleotide sequence ID" value="NZ_JARWAL010000005.1"/>
</dbReference>
<keyword evidence="1" id="KW-0472">Membrane</keyword>
<feature type="transmembrane region" description="Helical" evidence="1">
    <location>
        <begin position="46"/>
        <end position="66"/>
    </location>
</feature>
<proteinExistence type="predicted"/>
<dbReference type="Pfam" id="PF03334">
    <property type="entry name" value="PhaG_MnhG_YufB"/>
    <property type="match status" value="1"/>
</dbReference>
<name>A0ABU1GMC1_9GAMM</name>
<sequence>MTEWLHLVGYALIACGAGFFVAGNLGLIRFPDLYARLHALTKADNLGLGLICLGLACQAASLAAAVKILLVWALMLVASSVGATLIASTALACGIRPREGAQAPGQESGGEEPRT</sequence>
<organism evidence="2 3">
    <name type="scientific">Halomonas mongoliensis</name>
    <dbReference type="NCBI Taxonomy" id="321265"/>
    <lineage>
        <taxon>Bacteria</taxon>
        <taxon>Pseudomonadati</taxon>
        <taxon>Pseudomonadota</taxon>
        <taxon>Gammaproteobacteria</taxon>
        <taxon>Oceanospirillales</taxon>
        <taxon>Halomonadaceae</taxon>
        <taxon>Halomonas</taxon>
    </lineage>
</organism>
<keyword evidence="3" id="KW-1185">Reference proteome</keyword>
<dbReference type="PANTHER" id="PTHR34703">
    <property type="entry name" value="ANTIPORTER SUBUNIT MNHG2-RELATED"/>
    <property type="match status" value="1"/>
</dbReference>
<dbReference type="Proteomes" id="UP001252270">
    <property type="component" value="Unassembled WGS sequence"/>
</dbReference>
<accession>A0ABU1GMC1</accession>
<dbReference type="InterPro" id="IPR005133">
    <property type="entry name" value="PhaG_MnhG_YufB"/>
</dbReference>
<evidence type="ECO:0000256" key="1">
    <source>
        <dbReference type="SAM" id="Phobius"/>
    </source>
</evidence>
<evidence type="ECO:0000313" key="3">
    <source>
        <dbReference type="Proteomes" id="UP001252270"/>
    </source>
</evidence>
<feature type="transmembrane region" description="Helical" evidence="1">
    <location>
        <begin position="72"/>
        <end position="95"/>
    </location>
</feature>
<dbReference type="NCBIfam" id="TIGR01300">
    <property type="entry name" value="CPA3_mnhG_phaG"/>
    <property type="match status" value="1"/>
</dbReference>
<gene>
    <name evidence="2" type="primary">mnhG</name>
    <name evidence="2" type="ORF">QC820_07690</name>
</gene>